<evidence type="ECO:0008006" key="5">
    <source>
        <dbReference type="Google" id="ProtNLM"/>
    </source>
</evidence>
<organism evidence="3 4">
    <name type="scientific">Mycobacterium xenopi</name>
    <dbReference type="NCBI Taxonomy" id="1789"/>
    <lineage>
        <taxon>Bacteria</taxon>
        <taxon>Bacillati</taxon>
        <taxon>Actinomycetota</taxon>
        <taxon>Actinomycetes</taxon>
        <taxon>Mycobacteriales</taxon>
        <taxon>Mycobacteriaceae</taxon>
        <taxon>Mycobacterium</taxon>
    </lineage>
</organism>
<accession>A0AAD1GYL7</accession>
<name>A0AAD1GYL7_MYCXE</name>
<dbReference type="PANTHER" id="PTHR34075">
    <property type="entry name" value="BLR3430 PROTEIN"/>
    <property type="match status" value="1"/>
</dbReference>
<dbReference type="InterPro" id="IPR052513">
    <property type="entry name" value="Thioester_dehydratase-like"/>
</dbReference>
<dbReference type="InterPro" id="IPR022002">
    <property type="entry name" value="ChsH2_Znr"/>
</dbReference>
<evidence type="ECO:0000259" key="1">
    <source>
        <dbReference type="Pfam" id="PF01796"/>
    </source>
</evidence>
<dbReference type="EMBL" id="AP022314">
    <property type="protein sequence ID" value="BBU21105.1"/>
    <property type="molecule type" value="Genomic_DNA"/>
</dbReference>
<sequence>MVKTVGRADIPIIDAASTPYWDAAREGRLVIAKCGSCAKVHHYPRPFCPYCWSDNIHPVRASGHGTLYTYSTVYVNDLPPFRDRLPYVAAIVELAEGPKLMTMIEGASPDQLRIGMTVTARFRPVDDDPDSPYLTVFTPTEERP</sequence>
<dbReference type="KEGG" id="mxe:MYXE_08940"/>
<protein>
    <recommendedName>
        <fullName evidence="5">Nucleic-acid-binding protein containing a Zn-ribbon</fullName>
    </recommendedName>
</protein>
<gene>
    <name evidence="3" type="ORF">MYXE_08940</name>
</gene>
<evidence type="ECO:0000259" key="2">
    <source>
        <dbReference type="Pfam" id="PF12172"/>
    </source>
</evidence>
<dbReference type="InterPro" id="IPR002878">
    <property type="entry name" value="ChsH2_C"/>
</dbReference>
<dbReference type="PANTHER" id="PTHR34075:SF5">
    <property type="entry name" value="BLR3430 PROTEIN"/>
    <property type="match status" value="1"/>
</dbReference>
<evidence type="ECO:0000313" key="4">
    <source>
        <dbReference type="Proteomes" id="UP000464624"/>
    </source>
</evidence>
<proteinExistence type="predicted"/>
<feature type="domain" description="ChsH2 C-terminal OB-fold" evidence="1">
    <location>
        <begin position="59"/>
        <end position="123"/>
    </location>
</feature>
<dbReference type="Proteomes" id="UP000464624">
    <property type="component" value="Chromosome"/>
</dbReference>
<dbReference type="Pfam" id="PF12172">
    <property type="entry name" value="zf-ChsH2"/>
    <property type="match status" value="1"/>
</dbReference>
<reference evidence="3 4" key="1">
    <citation type="submission" date="2019-12" db="EMBL/GenBank/DDBJ databases">
        <title>Complete genome sequence of Mycolicibacterium xenopi str. JCM15661T.</title>
        <authorList>
            <person name="Yoshida M."/>
            <person name="Fukano H."/>
            <person name="Asakura T."/>
            <person name="Hoshino Y."/>
        </authorList>
    </citation>
    <scope>NUCLEOTIDE SEQUENCE [LARGE SCALE GENOMIC DNA]</scope>
    <source>
        <strain evidence="3 4">JCM 15661T</strain>
    </source>
</reference>
<dbReference type="InterPro" id="IPR012340">
    <property type="entry name" value="NA-bd_OB-fold"/>
</dbReference>
<dbReference type="SUPFAM" id="SSF50249">
    <property type="entry name" value="Nucleic acid-binding proteins"/>
    <property type="match status" value="1"/>
</dbReference>
<dbReference type="Gene3D" id="6.10.30.10">
    <property type="match status" value="1"/>
</dbReference>
<evidence type="ECO:0000313" key="3">
    <source>
        <dbReference type="EMBL" id="BBU21105.1"/>
    </source>
</evidence>
<dbReference type="AlphaFoldDB" id="A0AAD1GYL7"/>
<feature type="domain" description="ChsH2 rubredoxin-like zinc ribbon" evidence="2">
    <location>
        <begin position="21"/>
        <end position="55"/>
    </location>
</feature>
<dbReference type="Pfam" id="PF01796">
    <property type="entry name" value="OB_ChsH2_C"/>
    <property type="match status" value="1"/>
</dbReference>